<evidence type="ECO:0000313" key="4">
    <source>
        <dbReference type="Proteomes" id="UP001215216"/>
    </source>
</evidence>
<dbReference type="Gene3D" id="1.10.150.200">
    <property type="entry name" value="Maltooligosyl trehalose synthase, domain 3"/>
    <property type="match status" value="1"/>
</dbReference>
<dbReference type="InterPro" id="IPR017853">
    <property type="entry name" value="GH"/>
</dbReference>
<dbReference type="Gene3D" id="1.10.10.470">
    <property type="entry name" value="Maltooligosyl trehalose synthase, domain 4"/>
    <property type="match status" value="1"/>
</dbReference>
<dbReference type="RefSeq" id="WP_278012118.1">
    <property type="nucleotide sequence ID" value="NZ_CP121208.1"/>
</dbReference>
<evidence type="ECO:0000259" key="2">
    <source>
        <dbReference type="SMART" id="SM00642"/>
    </source>
</evidence>
<accession>A0ABY8FWF5</accession>
<dbReference type="PANTHER" id="PTHR10357:SF216">
    <property type="entry name" value="MALTOOLIGOSYL TREHALOSE SYNTHASE-RELATED"/>
    <property type="match status" value="1"/>
</dbReference>
<dbReference type="Gene3D" id="3.30.1590.10">
    <property type="entry name" value="Maltooligosyl trehalose synthase, domain 2"/>
    <property type="match status" value="1"/>
</dbReference>
<dbReference type="SUPFAM" id="SSF51445">
    <property type="entry name" value="(Trans)glycosidases"/>
    <property type="match status" value="1"/>
</dbReference>
<dbReference type="Gene3D" id="3.20.20.80">
    <property type="entry name" value="Glycosidases"/>
    <property type="match status" value="1"/>
</dbReference>
<dbReference type="Proteomes" id="UP001215216">
    <property type="component" value="Chromosome"/>
</dbReference>
<keyword evidence="4" id="KW-1185">Reference proteome</keyword>
<dbReference type="EMBL" id="CP121208">
    <property type="protein sequence ID" value="WFM82692.1"/>
    <property type="molecule type" value="Genomic_DNA"/>
</dbReference>
<dbReference type="SMART" id="SM00642">
    <property type="entry name" value="Aamy"/>
    <property type="match status" value="1"/>
</dbReference>
<sequence>MSENSRHHTHVPSVGKRTPTTSYRLQLNPDFTFAQAQEVIPYLSSLGVSDVFLSPILQAAPGSTHGYDVVDHSRVSEELGGREGFERFSRALHDAGIGVIVDVVPNHMAVPTPLFKNPALWSMLRDGHDSRFSTWFDFEPSEAGDGLLLAVLGDRIGNVLTSGEITMENMVVPGFEADGEVAVLRYYDHVFPVRAGTESLPLAELLDRQYYRLAYWRVANDELNYRRFFDVDTLVAVRVEDQDVFDHSHRLLLELFNAGYIDSFRIDHVDGLADPRGYLRRLNDATGGAWIVAEKILEGAERLPSDWPVAGTTGYDSLRHISGVLTDPAGIAHLTQIYTEESGTVESLDTVERRAKLQIIKESLFAEVDRLATLIWEICHADVRLRDHTFRSIKEAIVELVVNMPRYRAYVVPGERPDPQDEELLRGVAERASTYLDEFRSETLSVVIEILLGYEVGSAGRTHEEKRNEAIVRFQQVAGAVMAKGVEDTTYYRYTPLTSANEVGHGPAHIVTSADAFHAFELQLHEAWPTTMTTLSTHDTKRGEDTRARIAVLSEFATDWSSVLTSARAAIADARPAELDGRFENLMWQTMLGTWVDDSPIDLERLRDYFLKAAREQKLWTTWTAQNEAGEAEMIAYLNAMCSHEDVRAIIGDFARHIAPAARSYLLTAKAFQLTGVGVADIYQGEEITRTSLVDPDNRRPVDFVALAAALSALDDTGLPSRPTLDEEKLWLTSRLARLRTDMRLAAPQWGYAALPVSTGHALAFARTDADDVAQLITVGTRFAGSLERNGGFSAHTVVLPEGKWRDVLTDRLIDGGVIKLADLIDDFPVVVLVRA</sequence>
<evidence type="ECO:0000313" key="3">
    <source>
        <dbReference type="EMBL" id="WFM82692.1"/>
    </source>
</evidence>
<organism evidence="3 4">
    <name type="scientific">Arcanobacterium canis</name>
    <dbReference type="NCBI Taxonomy" id="999183"/>
    <lineage>
        <taxon>Bacteria</taxon>
        <taxon>Bacillati</taxon>
        <taxon>Actinomycetota</taxon>
        <taxon>Actinomycetes</taxon>
        <taxon>Actinomycetales</taxon>
        <taxon>Actinomycetaceae</taxon>
        <taxon>Arcanobacterium</taxon>
    </lineage>
</organism>
<name>A0ABY8FWF5_9ACTO</name>
<dbReference type="InterPro" id="IPR013797">
    <property type="entry name" value="Maltooligo_trehalose_synth_4"/>
</dbReference>
<dbReference type="NCBIfam" id="TIGR02401">
    <property type="entry name" value="trehalose_TreY"/>
    <property type="match status" value="1"/>
</dbReference>
<feature type="region of interest" description="Disordered" evidence="1">
    <location>
        <begin position="1"/>
        <end position="21"/>
    </location>
</feature>
<dbReference type="PANTHER" id="PTHR10357">
    <property type="entry name" value="ALPHA-AMYLASE FAMILY MEMBER"/>
    <property type="match status" value="1"/>
</dbReference>
<dbReference type="InterPro" id="IPR012767">
    <property type="entry name" value="Trehalose_TreY"/>
</dbReference>
<dbReference type="Pfam" id="PF00128">
    <property type="entry name" value="Alpha-amylase"/>
    <property type="match status" value="1"/>
</dbReference>
<protein>
    <submittedName>
        <fullName evidence="3">Malto-oligosyltrehalose synthase</fullName>
    </submittedName>
</protein>
<gene>
    <name evidence="3" type="primary">treY</name>
    <name evidence="3" type="ORF">P7079_04605</name>
</gene>
<evidence type="ECO:0000256" key="1">
    <source>
        <dbReference type="SAM" id="MobiDB-lite"/>
    </source>
</evidence>
<proteinExistence type="predicted"/>
<dbReference type="CDD" id="cd11336">
    <property type="entry name" value="AmyAc_MTSase"/>
    <property type="match status" value="1"/>
</dbReference>
<dbReference type="InterPro" id="IPR006047">
    <property type="entry name" value="GH13_cat_dom"/>
</dbReference>
<reference evidence="3 4" key="1">
    <citation type="submission" date="2023-03" db="EMBL/GenBank/DDBJ databases">
        <title>Complete genome of Arcanobacterium canis strain DSM 25104 isolated in 2010 from a canine otitis externa in Germany.</title>
        <authorList>
            <person name="Borowiak M."/>
            <person name="Kreitlow A."/>
            <person name="Malorny B."/>
            <person name="Laemmler C."/>
            <person name="Prenger-Berninghoff E."/>
            <person name="Ploetz M."/>
            <person name="Abdulmawjood A."/>
        </authorList>
    </citation>
    <scope>NUCLEOTIDE SEQUENCE [LARGE SCALE GENOMIC DNA]</scope>
    <source>
        <strain evidence="3 4">DSM 25104</strain>
    </source>
</reference>
<feature type="domain" description="Glycosyl hydrolase family 13 catalytic" evidence="2">
    <location>
        <begin position="26"/>
        <end position="715"/>
    </location>
</feature>